<evidence type="ECO:0000313" key="2">
    <source>
        <dbReference type="Proteomes" id="UP001164929"/>
    </source>
</evidence>
<name>A0AAD6QP85_9ROSI</name>
<gene>
    <name evidence="1" type="ORF">NC653_017011</name>
</gene>
<dbReference type="Proteomes" id="UP001164929">
    <property type="component" value="Chromosome 6"/>
</dbReference>
<dbReference type="EMBL" id="JAQIZT010000006">
    <property type="protein sequence ID" value="KAJ6994058.1"/>
    <property type="molecule type" value="Genomic_DNA"/>
</dbReference>
<keyword evidence="2" id="KW-1185">Reference proteome</keyword>
<organism evidence="1 2">
    <name type="scientific">Populus alba x Populus x berolinensis</name>
    <dbReference type="NCBI Taxonomy" id="444605"/>
    <lineage>
        <taxon>Eukaryota</taxon>
        <taxon>Viridiplantae</taxon>
        <taxon>Streptophyta</taxon>
        <taxon>Embryophyta</taxon>
        <taxon>Tracheophyta</taxon>
        <taxon>Spermatophyta</taxon>
        <taxon>Magnoliopsida</taxon>
        <taxon>eudicotyledons</taxon>
        <taxon>Gunneridae</taxon>
        <taxon>Pentapetalae</taxon>
        <taxon>rosids</taxon>
        <taxon>fabids</taxon>
        <taxon>Malpighiales</taxon>
        <taxon>Salicaceae</taxon>
        <taxon>Saliceae</taxon>
        <taxon>Populus</taxon>
    </lineage>
</organism>
<evidence type="ECO:0000313" key="1">
    <source>
        <dbReference type="EMBL" id="KAJ6994058.1"/>
    </source>
</evidence>
<dbReference type="AlphaFoldDB" id="A0AAD6QP85"/>
<sequence length="105" mass="12209">MSCFNLFKSFQDSRYFLVQWLELLQSKCIKQNYALLEAVRSRWTRGRRLVPSPTAPFLAFFFLRRPKHGQQSQVTIFGRLGSFGGSYPYRACLLKTHPVPTYTGP</sequence>
<proteinExistence type="predicted"/>
<comment type="caution">
    <text evidence="1">The sequence shown here is derived from an EMBL/GenBank/DDBJ whole genome shotgun (WGS) entry which is preliminary data.</text>
</comment>
<reference evidence="1" key="1">
    <citation type="journal article" date="2023" name="Mol. Ecol. Resour.">
        <title>Chromosome-level genome assembly of a triploid poplar Populus alba 'Berolinensis'.</title>
        <authorList>
            <person name="Chen S."/>
            <person name="Yu Y."/>
            <person name="Wang X."/>
            <person name="Wang S."/>
            <person name="Zhang T."/>
            <person name="Zhou Y."/>
            <person name="He R."/>
            <person name="Meng N."/>
            <person name="Wang Y."/>
            <person name="Liu W."/>
            <person name="Liu Z."/>
            <person name="Liu J."/>
            <person name="Guo Q."/>
            <person name="Huang H."/>
            <person name="Sederoff R.R."/>
            <person name="Wang G."/>
            <person name="Qu G."/>
            <person name="Chen S."/>
        </authorList>
    </citation>
    <scope>NUCLEOTIDE SEQUENCE</scope>
    <source>
        <strain evidence="1">SC-2020</strain>
    </source>
</reference>
<accession>A0AAD6QP85</accession>
<protein>
    <submittedName>
        <fullName evidence="1">Uncharacterized protein</fullName>
    </submittedName>
</protein>